<evidence type="ECO:0000313" key="4">
    <source>
        <dbReference type="Proteomes" id="UP000751190"/>
    </source>
</evidence>
<feature type="transmembrane region" description="Helical" evidence="2">
    <location>
        <begin position="147"/>
        <end position="169"/>
    </location>
</feature>
<keyword evidence="4" id="KW-1185">Reference proteome</keyword>
<feature type="transmembrane region" description="Helical" evidence="2">
    <location>
        <begin position="25"/>
        <end position="53"/>
    </location>
</feature>
<dbReference type="AlphaFoldDB" id="A0A8J5XRU9"/>
<dbReference type="EMBL" id="JAGTXO010000006">
    <property type="protein sequence ID" value="KAG8467307.1"/>
    <property type="molecule type" value="Genomic_DNA"/>
</dbReference>
<keyword evidence="2" id="KW-1133">Transmembrane helix</keyword>
<evidence type="ECO:0000256" key="2">
    <source>
        <dbReference type="SAM" id="Phobius"/>
    </source>
</evidence>
<reference evidence="3" key="1">
    <citation type="submission" date="2021-05" db="EMBL/GenBank/DDBJ databases">
        <title>The genome of the haptophyte Pavlova lutheri (Diacronema luteri, Pavlovales) - a model for lipid biosynthesis in eukaryotic algae.</title>
        <authorList>
            <person name="Hulatt C.J."/>
            <person name="Posewitz M.C."/>
        </authorList>
    </citation>
    <scope>NUCLEOTIDE SEQUENCE</scope>
    <source>
        <strain evidence="3">NIVA-4/92</strain>
    </source>
</reference>
<keyword evidence="2" id="KW-0472">Membrane</keyword>
<comment type="caution">
    <text evidence="3">The sequence shown here is derived from an EMBL/GenBank/DDBJ whole genome shotgun (WGS) entry which is preliminary data.</text>
</comment>
<protein>
    <submittedName>
        <fullName evidence="3">Uncharacterized protein</fullName>
    </submittedName>
</protein>
<evidence type="ECO:0000256" key="1">
    <source>
        <dbReference type="SAM" id="MobiDB-lite"/>
    </source>
</evidence>
<accession>A0A8J5XRU9</accession>
<organism evidence="3 4">
    <name type="scientific">Diacronema lutheri</name>
    <name type="common">Unicellular marine alga</name>
    <name type="synonym">Monochrysis lutheri</name>
    <dbReference type="NCBI Taxonomy" id="2081491"/>
    <lineage>
        <taxon>Eukaryota</taxon>
        <taxon>Haptista</taxon>
        <taxon>Haptophyta</taxon>
        <taxon>Pavlovophyceae</taxon>
        <taxon>Pavlovales</taxon>
        <taxon>Pavlovaceae</taxon>
        <taxon>Diacronema</taxon>
    </lineage>
</organism>
<feature type="transmembrane region" description="Helical" evidence="2">
    <location>
        <begin position="120"/>
        <end position="141"/>
    </location>
</feature>
<evidence type="ECO:0000313" key="3">
    <source>
        <dbReference type="EMBL" id="KAG8467307.1"/>
    </source>
</evidence>
<keyword evidence="2" id="KW-0812">Transmembrane</keyword>
<dbReference type="Proteomes" id="UP000751190">
    <property type="component" value="Unassembled WGS sequence"/>
</dbReference>
<gene>
    <name evidence="3" type="ORF">KFE25_000623</name>
</gene>
<feature type="compositionally biased region" description="Basic and acidic residues" evidence="1">
    <location>
        <begin position="195"/>
        <end position="211"/>
    </location>
</feature>
<feature type="transmembrane region" description="Helical" evidence="2">
    <location>
        <begin position="73"/>
        <end position="99"/>
    </location>
</feature>
<sequence length="233" mass="25424">MLYADKAALANRARLRMLQIRERELNLYIANSRVIATKSTLLCGIAYSALLYVKMDYYQGAHWFTRHVYPVALVILLGFSLLALMNFSLIAMLGPGLALRGPDGSVAIALDAIAIEYRTASFFFAIAIVSVHAVVITYAFGKVARRTSAAVTISVILTMLSVYSLHLLYHHAMLIGERFRIDEVHTGAFTGPSDARPDSDSSQGARERRADGAAATLLASETRQPTRGGDSAR</sequence>
<proteinExistence type="predicted"/>
<dbReference type="OrthoDB" id="10577423at2759"/>
<feature type="region of interest" description="Disordered" evidence="1">
    <location>
        <begin position="190"/>
        <end position="233"/>
    </location>
</feature>
<name>A0A8J5XRU9_DIALT</name>